<feature type="transmembrane region" description="Helical" evidence="1">
    <location>
        <begin position="38"/>
        <end position="64"/>
    </location>
</feature>
<keyword evidence="1" id="KW-1133">Transmembrane helix</keyword>
<evidence type="ECO:0000313" key="2">
    <source>
        <dbReference type="EMBL" id="KHJ87145.1"/>
    </source>
</evidence>
<feature type="transmembrane region" description="Helical" evidence="1">
    <location>
        <begin position="76"/>
        <end position="96"/>
    </location>
</feature>
<gene>
    <name evidence="2" type="ORF">OESDEN_13085</name>
</gene>
<proteinExistence type="predicted"/>
<dbReference type="SUPFAM" id="SSF103473">
    <property type="entry name" value="MFS general substrate transporter"/>
    <property type="match status" value="1"/>
</dbReference>
<feature type="transmembrane region" description="Helical" evidence="1">
    <location>
        <begin position="102"/>
        <end position="124"/>
    </location>
</feature>
<dbReference type="Proteomes" id="UP000053660">
    <property type="component" value="Unassembled WGS sequence"/>
</dbReference>
<evidence type="ECO:0000313" key="3">
    <source>
        <dbReference type="Proteomes" id="UP000053660"/>
    </source>
</evidence>
<sequence>MQDIRVWSVFAAAFGYFTAVNIYLTFGPTFLNKVVGIPIVATGLLLAIPPFLNTVIALLMYKLFSRLANTEKNKMRFFNTMGTVPSGIIFMMIGAFDPETQPASVTGLFIVASSLLGFSSCGFFRMNQLRSRQHHLFLLANLFLVNCVSMFLTSLFNVLIAHNDDYCESCTTFSNGSFCNTNIRNTKMSQQQ</sequence>
<reference evidence="2 3" key="1">
    <citation type="submission" date="2014-03" db="EMBL/GenBank/DDBJ databases">
        <title>Draft genome of the hookworm Oesophagostomum dentatum.</title>
        <authorList>
            <person name="Mitreva M."/>
        </authorList>
    </citation>
    <scope>NUCLEOTIDE SEQUENCE [LARGE SCALE GENOMIC DNA]</scope>
    <source>
        <strain evidence="2 3">OD-Hann</strain>
    </source>
</reference>
<keyword evidence="3" id="KW-1185">Reference proteome</keyword>
<evidence type="ECO:0000256" key="1">
    <source>
        <dbReference type="SAM" id="Phobius"/>
    </source>
</evidence>
<organism evidence="2 3">
    <name type="scientific">Oesophagostomum dentatum</name>
    <name type="common">Nodular worm</name>
    <dbReference type="NCBI Taxonomy" id="61180"/>
    <lineage>
        <taxon>Eukaryota</taxon>
        <taxon>Metazoa</taxon>
        <taxon>Ecdysozoa</taxon>
        <taxon>Nematoda</taxon>
        <taxon>Chromadorea</taxon>
        <taxon>Rhabditida</taxon>
        <taxon>Rhabditina</taxon>
        <taxon>Rhabditomorpha</taxon>
        <taxon>Strongyloidea</taxon>
        <taxon>Strongylidae</taxon>
        <taxon>Oesophagostomum</taxon>
    </lineage>
</organism>
<feature type="transmembrane region" description="Helical" evidence="1">
    <location>
        <begin position="136"/>
        <end position="160"/>
    </location>
</feature>
<feature type="transmembrane region" description="Helical" evidence="1">
    <location>
        <begin position="7"/>
        <end position="26"/>
    </location>
</feature>
<dbReference type="OrthoDB" id="5784438at2759"/>
<dbReference type="AlphaFoldDB" id="A0A0B1SVG4"/>
<dbReference type="EMBL" id="KN558425">
    <property type="protein sequence ID" value="KHJ87145.1"/>
    <property type="molecule type" value="Genomic_DNA"/>
</dbReference>
<dbReference type="GO" id="GO:0016020">
    <property type="term" value="C:membrane"/>
    <property type="evidence" value="ECO:0007669"/>
    <property type="project" value="TreeGrafter"/>
</dbReference>
<protein>
    <submittedName>
        <fullName evidence="2">Uncharacterized protein</fullName>
    </submittedName>
</protein>
<keyword evidence="1" id="KW-0472">Membrane</keyword>
<keyword evidence="1" id="KW-0812">Transmembrane</keyword>
<dbReference type="PANTHER" id="PTHR45757:SF20">
    <property type="entry name" value="MFS DOMAIN-CONTAINING PROTEIN"/>
    <property type="match status" value="1"/>
</dbReference>
<dbReference type="PANTHER" id="PTHR45757">
    <property type="entry name" value="PROTEIN CBG23364-RELATED"/>
    <property type="match status" value="1"/>
</dbReference>
<accession>A0A0B1SVG4</accession>
<name>A0A0B1SVG4_OESDE</name>
<dbReference type="InterPro" id="IPR036259">
    <property type="entry name" value="MFS_trans_sf"/>
</dbReference>